<dbReference type="Proteomes" id="UP001301869">
    <property type="component" value="Chromosome"/>
</dbReference>
<dbReference type="EMBL" id="CP119391">
    <property type="protein sequence ID" value="WNK20211.1"/>
    <property type="molecule type" value="Genomic_DNA"/>
</dbReference>
<evidence type="ECO:0000259" key="1">
    <source>
        <dbReference type="Pfam" id="PF03167"/>
    </source>
</evidence>
<evidence type="ECO:0000313" key="3">
    <source>
        <dbReference type="Proteomes" id="UP001301869"/>
    </source>
</evidence>
<name>A0ABY9Z0L1_9GAMM</name>
<evidence type="ECO:0000313" key="2">
    <source>
        <dbReference type="EMBL" id="WNK20211.1"/>
    </source>
</evidence>
<dbReference type="RefSeq" id="WP_311883787.1">
    <property type="nucleotide sequence ID" value="NZ_CP119391.1"/>
</dbReference>
<dbReference type="InterPro" id="IPR005122">
    <property type="entry name" value="Uracil-DNA_glycosylase-like"/>
</dbReference>
<dbReference type="Pfam" id="PF03167">
    <property type="entry name" value="UDG"/>
    <property type="match status" value="1"/>
</dbReference>
<proteinExistence type="predicted"/>
<gene>
    <name evidence="2" type="ORF">P1P91_00505</name>
</gene>
<protein>
    <recommendedName>
        <fullName evidence="1">Uracil-DNA glycosylase-like domain-containing protein</fullName>
    </recommendedName>
</protein>
<sequence length="268" mass="28825">MANPLRPDTGLAETALREGRIATGESPWQTPLRLYQDAMLSVYYAPMEYVTLDAKVVLCGITPGATQVRAALANARQVLDRGGTIADARRTAKRNAVFIGLRESIAAMLDAVGLNRRLKIATCASLFGDNADLLHCTNALRHPVVLASGRGYNGTPAPHHHAYLNTLMRACLHEEIRTLGERALWLPLGRAAAAALKRAREAGLLAPEQLLDGLPHPSGANRERILYFTRQKSRAALSRQTNPDMLDAARDGLAARIGGLNGVSGLNA</sequence>
<keyword evidence="3" id="KW-1185">Reference proteome</keyword>
<accession>A0ABY9Z0L1</accession>
<organism evidence="2 3">
    <name type="scientific">Halomonas piscis</name>
    <dbReference type="NCBI Taxonomy" id="3031727"/>
    <lineage>
        <taxon>Bacteria</taxon>
        <taxon>Pseudomonadati</taxon>
        <taxon>Pseudomonadota</taxon>
        <taxon>Gammaproteobacteria</taxon>
        <taxon>Oceanospirillales</taxon>
        <taxon>Halomonadaceae</taxon>
        <taxon>Halomonas</taxon>
    </lineage>
</organism>
<feature type="domain" description="Uracil-DNA glycosylase-like" evidence="1">
    <location>
        <begin position="49"/>
        <end position="225"/>
    </location>
</feature>
<reference evidence="2 3" key="1">
    <citation type="submission" date="2023-03" db="EMBL/GenBank/DDBJ databases">
        <title>Halomonas sp. nov., isolated from Korean tranditional fermented seafood 'Jeotgal'.</title>
        <authorList>
            <person name="Kim B."/>
            <person name="Shin N.-R."/>
        </authorList>
    </citation>
    <scope>NUCLEOTIDE SEQUENCE [LARGE SCALE GENOMIC DNA]</scope>
    <source>
        <strain evidence="2 3">SG2L-4</strain>
    </source>
</reference>